<evidence type="ECO:0000313" key="4">
    <source>
        <dbReference type="EMBL" id="JAQ16808.1"/>
    </source>
</evidence>
<accession>A0A0A9XAZ5</accession>
<keyword evidence="2" id="KW-0689">Ribosomal protein</keyword>
<sequence>MHYPPEFMTSIRKQLLESLEQSLRALDASLFEKYHTNENQVKKSLQHYKNDKHVEMVMLHFQNLVSTLFAPVDVDISQFSLQDATKIVYQVLDASITVMEETYYEETGGKVLPISQLDERFFNDLNSKFLLKYTEARNQI</sequence>
<dbReference type="AlphaFoldDB" id="A0A0A9XAZ5"/>
<reference evidence="3" key="3">
    <citation type="journal article" date="2016" name="Gigascience">
        <title>De novo construction of an expanded transcriptome assembly for the western tarnished plant bug, Lygus hesperus.</title>
        <authorList>
            <person name="Tassone E.E."/>
            <person name="Geib S.M."/>
            <person name="Hall B."/>
            <person name="Fabrick J.A."/>
            <person name="Brent C.S."/>
            <person name="Hull J.J."/>
        </authorList>
    </citation>
    <scope>NUCLEOTIDE SEQUENCE</scope>
</reference>
<dbReference type="EMBL" id="GBHO01026486">
    <property type="protein sequence ID" value="JAG17118.1"/>
    <property type="molecule type" value="Transcribed_RNA"/>
</dbReference>
<dbReference type="EMBL" id="GDHC01001821">
    <property type="protein sequence ID" value="JAQ16808.1"/>
    <property type="molecule type" value="Transcribed_RNA"/>
</dbReference>
<keyword evidence="2" id="KW-0687">Ribonucleoprotein</keyword>
<reference evidence="2" key="1">
    <citation type="journal article" date="2014" name="PLoS ONE">
        <title>Transcriptome-Based Identification of ABC Transporters in the Western Tarnished Plant Bug Lygus hesperus.</title>
        <authorList>
            <person name="Hull J.J."/>
            <person name="Chaney K."/>
            <person name="Geib S.M."/>
            <person name="Fabrick J.A."/>
            <person name="Brent C.S."/>
            <person name="Walsh D."/>
            <person name="Lavine L.C."/>
        </authorList>
    </citation>
    <scope>NUCLEOTIDE SEQUENCE</scope>
</reference>
<gene>
    <name evidence="2" type="primary">rplV_2</name>
    <name evidence="1" type="synonym">rplV_1</name>
    <name evidence="1" type="ORF">CM83_6515</name>
    <name evidence="2" type="ORF">CM83_6518</name>
    <name evidence="3" type="ORF">g.11611</name>
    <name evidence="4" type="ORF">g.11617</name>
</gene>
<evidence type="ECO:0000313" key="1">
    <source>
        <dbReference type="EMBL" id="JAG17118.1"/>
    </source>
</evidence>
<dbReference type="GO" id="GO:0005840">
    <property type="term" value="C:ribosome"/>
    <property type="evidence" value="ECO:0007669"/>
    <property type="project" value="UniProtKB-KW"/>
</dbReference>
<proteinExistence type="predicted"/>
<evidence type="ECO:0000313" key="2">
    <source>
        <dbReference type="EMBL" id="JAG17119.1"/>
    </source>
</evidence>
<dbReference type="EMBL" id="GDHC01010525">
    <property type="protein sequence ID" value="JAQ08104.1"/>
    <property type="molecule type" value="Transcribed_RNA"/>
</dbReference>
<name>A0A0A9XAZ5_LYGHE</name>
<reference evidence="2" key="2">
    <citation type="submission" date="2014-07" db="EMBL/GenBank/DDBJ databases">
        <authorList>
            <person name="Hull J."/>
        </authorList>
    </citation>
    <scope>NUCLEOTIDE SEQUENCE</scope>
</reference>
<organism evidence="2">
    <name type="scientific">Lygus hesperus</name>
    <name type="common">Western plant bug</name>
    <dbReference type="NCBI Taxonomy" id="30085"/>
    <lineage>
        <taxon>Eukaryota</taxon>
        <taxon>Metazoa</taxon>
        <taxon>Ecdysozoa</taxon>
        <taxon>Arthropoda</taxon>
        <taxon>Hexapoda</taxon>
        <taxon>Insecta</taxon>
        <taxon>Pterygota</taxon>
        <taxon>Neoptera</taxon>
        <taxon>Paraneoptera</taxon>
        <taxon>Hemiptera</taxon>
        <taxon>Heteroptera</taxon>
        <taxon>Panheteroptera</taxon>
        <taxon>Cimicomorpha</taxon>
        <taxon>Miridae</taxon>
        <taxon>Mirini</taxon>
        <taxon>Lygus</taxon>
    </lineage>
</organism>
<evidence type="ECO:0000313" key="3">
    <source>
        <dbReference type="EMBL" id="JAQ08104.1"/>
    </source>
</evidence>
<protein>
    <submittedName>
        <fullName evidence="2">50S ribosomal protein L22</fullName>
    </submittedName>
</protein>
<dbReference type="EMBL" id="GBHO01026485">
    <property type="protein sequence ID" value="JAG17119.1"/>
    <property type="molecule type" value="Transcribed_RNA"/>
</dbReference>